<evidence type="ECO:0000256" key="9">
    <source>
        <dbReference type="SAM" id="SignalP"/>
    </source>
</evidence>
<feature type="transmembrane region" description="Helical" evidence="8">
    <location>
        <begin position="412"/>
        <end position="434"/>
    </location>
</feature>
<comment type="subcellular location">
    <subcellularLocation>
        <location evidence="1">Cell membrane</location>
        <topology evidence="1">Multi-pass membrane protein</topology>
    </subcellularLocation>
</comment>
<feature type="compositionally biased region" description="Basic and acidic residues" evidence="7">
    <location>
        <begin position="884"/>
        <end position="894"/>
    </location>
</feature>
<feature type="compositionally biased region" description="Low complexity" evidence="7">
    <location>
        <begin position="32"/>
        <end position="53"/>
    </location>
</feature>
<feature type="transmembrane region" description="Helical" evidence="8">
    <location>
        <begin position="656"/>
        <end position="685"/>
    </location>
</feature>
<dbReference type="GO" id="GO:0005886">
    <property type="term" value="C:plasma membrane"/>
    <property type="evidence" value="ECO:0007669"/>
    <property type="project" value="UniProtKB-SubCell"/>
</dbReference>
<keyword evidence="13" id="KW-1185">Reference proteome</keyword>
<organism evidence="12 13">
    <name type="scientific">Rhizobium tumorigenes</name>
    <dbReference type="NCBI Taxonomy" id="2041385"/>
    <lineage>
        <taxon>Bacteria</taxon>
        <taxon>Pseudomonadati</taxon>
        <taxon>Pseudomonadota</taxon>
        <taxon>Alphaproteobacteria</taxon>
        <taxon>Hyphomicrobiales</taxon>
        <taxon>Rhizobiaceae</taxon>
        <taxon>Rhizobium/Agrobacterium group</taxon>
        <taxon>Rhizobium</taxon>
    </lineage>
</organism>
<sequence length="894" mass="96774">MRPILNSISVLFLTLAVSATAVALPARAQQPAAPATSSPQTTPAPAASSAPDAPKSDASKPDTAAPDAAKPDATPADDQQNQQPAAANGLDRTAAEITQARKQLASLEDSVKQGASDDDALVTLAGKADDLTRAAAAISGRLKPRADDMTARLTQIGPPPKEGQPAEAPMVTQEREKLTSAIAQINVVMGDADNLTASATRVSGQITELRRRLFADTLFRRTELSLSTFDDAGQALVQEAVNFRNALSSWGTFVWKFKRIPLFTAVFLSLAAAMIFMAGGYRLFGRYFFRDETIEAPSYMSRLSIAFWSTMIRALSVAAFLVLSFFFLESFNVLRPDITPVFAAVFGFVGLVYFVASFVNAVFAPFEPSWRLVKLSNKGARSVGWCLLAIATVNGLDFVLNRISESMGSPVIVTVAKSFSAALIIGLIFIAVSFGKPMLARSGDPEAPGRRWPHGLAIILRVIGAALIFMAVIGYVGLARFIALQLIVTSAVLVTMYLGILLGKAVSDQENFPETSVGRFLQSRASISTAMLDQAGLVAGLAIYVFALITGIPLILLSWGFHVQDLEIFFYRLFTEIRLGSIRISLVGILAGVLFFIGGYLVTRWFQRWLDGTVMARGQVDLGVRNSVKTGIGYLGVAIAAVIGISAAGIDLSSLALVASALSVGIGFGLQNIVSNFVSGLILLVERPFKVGDWIVSGTSEGIVKRISVRATEIETFRQQSIIVPNSELINASVGNWTHRNRLARSEIPVSVGYDCDPEQVMALLLELVKAVPKVLKNPEPHVEFLRFGPSSLDFEMRFYLADLSDGMPIRNNLRIAILKRFKKEGIDMPYPQQELHISRRAERQRMEAKLLDGTENPDDIVEPPILPPEATAPAETRSRSNRRKIDGKPEVQS</sequence>
<dbReference type="InterPro" id="IPR006685">
    <property type="entry name" value="MscS_channel_2nd"/>
</dbReference>
<dbReference type="PANTHER" id="PTHR30347:SF1">
    <property type="entry name" value="MECHANOSENSITIVE CHANNEL MSCK"/>
    <property type="match status" value="1"/>
</dbReference>
<dbReference type="InterPro" id="IPR023408">
    <property type="entry name" value="MscS_beta-dom_sf"/>
</dbReference>
<feature type="transmembrane region" description="Helical" evidence="8">
    <location>
        <begin position="305"/>
        <end position="328"/>
    </location>
</feature>
<evidence type="ECO:0000313" key="12">
    <source>
        <dbReference type="EMBL" id="WFR97167.1"/>
    </source>
</evidence>
<keyword evidence="5 8" id="KW-1133">Transmembrane helix</keyword>
<dbReference type="AlphaFoldDB" id="A0AAF1KRW6"/>
<feature type="transmembrane region" description="Helical" evidence="8">
    <location>
        <begin position="455"/>
        <end position="476"/>
    </location>
</feature>
<evidence type="ECO:0000256" key="1">
    <source>
        <dbReference type="ARBA" id="ARBA00004651"/>
    </source>
</evidence>
<dbReference type="PANTHER" id="PTHR30347">
    <property type="entry name" value="POTASSIUM CHANNEL RELATED"/>
    <property type="match status" value="1"/>
</dbReference>
<feature type="transmembrane region" description="Helical" evidence="8">
    <location>
        <begin position="340"/>
        <end position="363"/>
    </location>
</feature>
<dbReference type="InterPro" id="IPR052702">
    <property type="entry name" value="MscS-like_channel"/>
</dbReference>
<accession>A0AAF1KRW6</accession>
<dbReference type="GO" id="GO:0008381">
    <property type="term" value="F:mechanosensitive monoatomic ion channel activity"/>
    <property type="evidence" value="ECO:0007669"/>
    <property type="project" value="UniProtKB-ARBA"/>
</dbReference>
<reference evidence="12 13" key="1">
    <citation type="journal article" date="2018" name="Sci. Rep.">
        <title>Rhizobium tumorigenes sp. nov., a novel plant tumorigenic bacterium isolated from cane gall tumors on thornless blackberry.</title>
        <authorList>
            <person name="Kuzmanovi N."/>
            <person name="Smalla K."/>
            <person name="Gronow S."/>
            <person name="PuBawska J."/>
        </authorList>
    </citation>
    <scope>NUCLEOTIDE SEQUENCE [LARGE SCALE GENOMIC DNA]</scope>
    <source>
        <strain evidence="12 13">1078</strain>
    </source>
</reference>
<evidence type="ECO:0000256" key="4">
    <source>
        <dbReference type="ARBA" id="ARBA00022692"/>
    </source>
</evidence>
<evidence type="ECO:0000256" key="2">
    <source>
        <dbReference type="ARBA" id="ARBA00008017"/>
    </source>
</evidence>
<feature type="compositionally biased region" description="Low complexity" evidence="7">
    <location>
        <begin position="61"/>
        <end position="88"/>
    </location>
</feature>
<dbReference type="Proteomes" id="UP000249499">
    <property type="component" value="Chromosome"/>
</dbReference>
<keyword evidence="3" id="KW-1003">Cell membrane</keyword>
<feature type="transmembrane region" description="Helical" evidence="8">
    <location>
        <begin position="262"/>
        <end position="284"/>
    </location>
</feature>
<dbReference type="KEGG" id="rtu:PR017_08725"/>
<feature type="signal peptide" evidence="9">
    <location>
        <begin position="1"/>
        <end position="28"/>
    </location>
</feature>
<reference evidence="13" key="2">
    <citation type="journal article" date="2023" name="MicrobiologyOpen">
        <title>Genomics of the tumorigenes clade of the family Rhizobiaceae and description of Rhizobium rhododendri sp. nov.</title>
        <authorList>
            <person name="Kuzmanovic N."/>
            <person name="diCenzo G.C."/>
            <person name="Bunk B."/>
            <person name="Sproeer C."/>
            <person name="Fruehling A."/>
            <person name="Neumann-Schaal M."/>
            <person name="Overmann J."/>
            <person name="Smalla K."/>
        </authorList>
    </citation>
    <scope>NUCLEOTIDE SEQUENCE [LARGE SCALE GENOMIC DNA]</scope>
    <source>
        <strain evidence="13">1078</strain>
    </source>
</reference>
<keyword evidence="6 8" id="KW-0472">Membrane</keyword>
<evidence type="ECO:0000259" key="10">
    <source>
        <dbReference type="Pfam" id="PF00924"/>
    </source>
</evidence>
<proteinExistence type="inferred from homology"/>
<evidence type="ECO:0000313" key="13">
    <source>
        <dbReference type="Proteomes" id="UP000249499"/>
    </source>
</evidence>
<feature type="chain" id="PRO_5042065528" evidence="9">
    <location>
        <begin position="29"/>
        <end position="894"/>
    </location>
</feature>
<dbReference type="InterPro" id="IPR011066">
    <property type="entry name" value="MscS_channel_C_sf"/>
</dbReference>
<feature type="domain" description="Mechanosensitive ion channel MscS" evidence="10">
    <location>
        <begin position="672"/>
        <end position="739"/>
    </location>
</feature>
<dbReference type="Gene3D" id="2.30.30.60">
    <property type="match status" value="1"/>
</dbReference>
<evidence type="ECO:0000256" key="3">
    <source>
        <dbReference type="ARBA" id="ARBA00022475"/>
    </source>
</evidence>
<dbReference type="SUPFAM" id="SSF50182">
    <property type="entry name" value="Sm-like ribonucleoproteins"/>
    <property type="match status" value="1"/>
</dbReference>
<evidence type="ECO:0000256" key="8">
    <source>
        <dbReference type="SAM" id="Phobius"/>
    </source>
</evidence>
<feature type="transmembrane region" description="Helical" evidence="8">
    <location>
        <begin position="632"/>
        <end position="650"/>
    </location>
</feature>
<dbReference type="SUPFAM" id="SSF82861">
    <property type="entry name" value="Mechanosensitive channel protein MscS (YggB), transmembrane region"/>
    <property type="match status" value="1"/>
</dbReference>
<dbReference type="Pfam" id="PF21082">
    <property type="entry name" value="MS_channel_3rd"/>
    <property type="match status" value="1"/>
</dbReference>
<dbReference type="InterPro" id="IPR049278">
    <property type="entry name" value="MS_channel_C"/>
</dbReference>
<feature type="transmembrane region" description="Helical" evidence="8">
    <location>
        <begin position="482"/>
        <end position="502"/>
    </location>
</feature>
<protein>
    <submittedName>
        <fullName evidence="12">Mechanosensitive ion channel family protein</fullName>
    </submittedName>
</protein>
<gene>
    <name evidence="12" type="ORF">PR017_08725</name>
</gene>
<feature type="region of interest" description="Disordered" evidence="7">
    <location>
        <begin position="847"/>
        <end position="894"/>
    </location>
</feature>
<dbReference type="Gene3D" id="1.10.287.1260">
    <property type="match status" value="1"/>
</dbReference>
<dbReference type="Pfam" id="PF00924">
    <property type="entry name" value="MS_channel_2nd"/>
    <property type="match status" value="1"/>
</dbReference>
<comment type="similarity">
    <text evidence="2">Belongs to the MscS (TC 1.A.23) family.</text>
</comment>
<dbReference type="EMBL" id="CP117255">
    <property type="protein sequence ID" value="WFR97167.1"/>
    <property type="molecule type" value="Genomic_DNA"/>
</dbReference>
<feature type="transmembrane region" description="Helical" evidence="8">
    <location>
        <begin position="581"/>
        <end position="602"/>
    </location>
</feature>
<dbReference type="Gene3D" id="3.30.70.100">
    <property type="match status" value="1"/>
</dbReference>
<feature type="domain" description="Mechanosensitive ion channel MscS C-terminal" evidence="11">
    <location>
        <begin position="747"/>
        <end position="829"/>
    </location>
</feature>
<evidence type="ECO:0000259" key="11">
    <source>
        <dbReference type="Pfam" id="PF21082"/>
    </source>
</evidence>
<dbReference type="InterPro" id="IPR011014">
    <property type="entry name" value="MscS_channel_TM-2"/>
</dbReference>
<feature type="transmembrane region" description="Helical" evidence="8">
    <location>
        <begin position="537"/>
        <end position="561"/>
    </location>
</feature>
<name>A0AAF1KRW6_9HYPH</name>
<keyword evidence="9" id="KW-0732">Signal</keyword>
<keyword evidence="4 8" id="KW-0812">Transmembrane</keyword>
<evidence type="ECO:0000256" key="6">
    <source>
        <dbReference type="ARBA" id="ARBA00023136"/>
    </source>
</evidence>
<dbReference type="InterPro" id="IPR010920">
    <property type="entry name" value="LSM_dom_sf"/>
</dbReference>
<evidence type="ECO:0000256" key="5">
    <source>
        <dbReference type="ARBA" id="ARBA00022989"/>
    </source>
</evidence>
<feature type="region of interest" description="Disordered" evidence="7">
    <location>
        <begin position="32"/>
        <end position="89"/>
    </location>
</feature>
<evidence type="ECO:0000256" key="7">
    <source>
        <dbReference type="SAM" id="MobiDB-lite"/>
    </source>
</evidence>
<dbReference type="SUPFAM" id="SSF82689">
    <property type="entry name" value="Mechanosensitive channel protein MscS (YggB), C-terminal domain"/>
    <property type="match status" value="1"/>
</dbReference>